<dbReference type="Pfam" id="PF01810">
    <property type="entry name" value="LysE"/>
    <property type="match status" value="1"/>
</dbReference>
<dbReference type="KEGG" id="smaa:IT774_02095"/>
<dbReference type="AlphaFoldDB" id="A0A7S9E029"/>
<keyword evidence="4 6" id="KW-1133">Transmembrane helix</keyword>
<dbReference type="EMBL" id="CP064795">
    <property type="protein sequence ID" value="QPG07106.1"/>
    <property type="molecule type" value="Genomic_DNA"/>
</dbReference>
<dbReference type="InterPro" id="IPR001123">
    <property type="entry name" value="LeuE-type"/>
</dbReference>
<dbReference type="GO" id="GO:0005886">
    <property type="term" value="C:plasma membrane"/>
    <property type="evidence" value="ECO:0007669"/>
    <property type="project" value="UniProtKB-SubCell"/>
</dbReference>
<accession>A0A7S9E029</accession>
<evidence type="ECO:0000256" key="5">
    <source>
        <dbReference type="ARBA" id="ARBA00023136"/>
    </source>
</evidence>
<reference evidence="7 8" key="1">
    <citation type="submission" date="2020-11" db="EMBL/GenBank/DDBJ databases">
        <title>Complete genome sequence for Salinimonas sp. strain G2-b.</title>
        <authorList>
            <person name="Park S.-J."/>
        </authorList>
    </citation>
    <scope>NUCLEOTIDE SEQUENCE [LARGE SCALE GENOMIC DNA]</scope>
    <source>
        <strain evidence="7 8">G2-b</strain>
    </source>
</reference>
<keyword evidence="3 6" id="KW-0812">Transmembrane</keyword>
<dbReference type="Proteomes" id="UP000595095">
    <property type="component" value="Chromosome"/>
</dbReference>
<evidence type="ECO:0000256" key="3">
    <source>
        <dbReference type="ARBA" id="ARBA00022692"/>
    </source>
</evidence>
<organism evidence="7 8">
    <name type="scientific">Salinimonas marina</name>
    <dbReference type="NCBI Taxonomy" id="2785918"/>
    <lineage>
        <taxon>Bacteria</taxon>
        <taxon>Pseudomonadati</taxon>
        <taxon>Pseudomonadota</taxon>
        <taxon>Gammaproteobacteria</taxon>
        <taxon>Alteromonadales</taxon>
        <taxon>Alteromonadaceae</taxon>
        <taxon>Alteromonas/Salinimonas group</taxon>
        <taxon>Salinimonas</taxon>
    </lineage>
</organism>
<keyword evidence="5 6" id="KW-0472">Membrane</keyword>
<dbReference type="PIRSF" id="PIRSF006324">
    <property type="entry name" value="LeuE"/>
    <property type="match status" value="1"/>
</dbReference>
<evidence type="ECO:0000313" key="7">
    <source>
        <dbReference type="EMBL" id="QPG07106.1"/>
    </source>
</evidence>
<keyword evidence="2" id="KW-1003">Cell membrane</keyword>
<sequence>MTFSPGPSNLYIIACTLHQGPRAGVAAAMGLALGSIIYVVLSVSGIAALVVFSPVMFTVLKILGAGYLIWLGTQALRTAKDDAKGHEPAKPTSTGLRQSIIVELTNPKSALFFIAFLPQFVTPAGGEVVTQLLILGAIYTLLALGSDLFMVILSGQLRRWLSHHSSFHYWQNQVAGGVLIALGGFILMADVLSLGS</sequence>
<protein>
    <submittedName>
        <fullName evidence="7">LysE family translocator</fullName>
    </submittedName>
</protein>
<comment type="subcellular location">
    <subcellularLocation>
        <location evidence="1">Cell membrane</location>
        <topology evidence="1">Multi-pass membrane protein</topology>
    </subcellularLocation>
</comment>
<keyword evidence="8" id="KW-1185">Reference proteome</keyword>
<feature type="transmembrane region" description="Helical" evidence="6">
    <location>
        <begin position="132"/>
        <end position="153"/>
    </location>
</feature>
<feature type="transmembrane region" description="Helical" evidence="6">
    <location>
        <begin position="47"/>
        <end position="70"/>
    </location>
</feature>
<dbReference type="PANTHER" id="PTHR30086">
    <property type="entry name" value="ARGININE EXPORTER PROTEIN ARGO"/>
    <property type="match status" value="1"/>
</dbReference>
<dbReference type="PANTHER" id="PTHR30086:SF20">
    <property type="entry name" value="ARGININE EXPORTER PROTEIN ARGO-RELATED"/>
    <property type="match status" value="1"/>
</dbReference>
<proteinExistence type="predicted"/>
<name>A0A7S9E029_9ALTE</name>
<evidence type="ECO:0000313" key="8">
    <source>
        <dbReference type="Proteomes" id="UP000595095"/>
    </source>
</evidence>
<feature type="transmembrane region" description="Helical" evidence="6">
    <location>
        <begin position="23"/>
        <end position="41"/>
    </location>
</feature>
<dbReference type="GO" id="GO:0015171">
    <property type="term" value="F:amino acid transmembrane transporter activity"/>
    <property type="evidence" value="ECO:0007669"/>
    <property type="project" value="TreeGrafter"/>
</dbReference>
<feature type="transmembrane region" description="Helical" evidence="6">
    <location>
        <begin position="174"/>
        <end position="194"/>
    </location>
</feature>
<gene>
    <name evidence="7" type="ORF">IT774_02095</name>
</gene>
<evidence type="ECO:0000256" key="1">
    <source>
        <dbReference type="ARBA" id="ARBA00004651"/>
    </source>
</evidence>
<evidence type="ECO:0000256" key="6">
    <source>
        <dbReference type="SAM" id="Phobius"/>
    </source>
</evidence>
<evidence type="ECO:0000256" key="2">
    <source>
        <dbReference type="ARBA" id="ARBA00022475"/>
    </source>
</evidence>
<evidence type="ECO:0000256" key="4">
    <source>
        <dbReference type="ARBA" id="ARBA00022989"/>
    </source>
</evidence>